<protein>
    <submittedName>
        <fullName evidence="1">Uncharacterized protein</fullName>
    </submittedName>
</protein>
<dbReference type="AlphaFoldDB" id="A0A382Z1A5"/>
<organism evidence="1">
    <name type="scientific">marine metagenome</name>
    <dbReference type="NCBI Taxonomy" id="408172"/>
    <lineage>
        <taxon>unclassified sequences</taxon>
        <taxon>metagenomes</taxon>
        <taxon>ecological metagenomes</taxon>
    </lineage>
</organism>
<gene>
    <name evidence="1" type="ORF">METZ01_LOCUS442161</name>
</gene>
<dbReference type="EMBL" id="UINC01180223">
    <property type="protein sequence ID" value="SVD89307.1"/>
    <property type="molecule type" value="Genomic_DNA"/>
</dbReference>
<reference evidence="1" key="1">
    <citation type="submission" date="2018-05" db="EMBL/GenBank/DDBJ databases">
        <authorList>
            <person name="Lanie J.A."/>
            <person name="Ng W.-L."/>
            <person name="Kazmierczak K.M."/>
            <person name="Andrzejewski T.M."/>
            <person name="Davidsen T.M."/>
            <person name="Wayne K.J."/>
            <person name="Tettelin H."/>
            <person name="Glass J.I."/>
            <person name="Rusch D."/>
            <person name="Podicherti R."/>
            <person name="Tsui H.-C.T."/>
            <person name="Winkler M.E."/>
        </authorList>
    </citation>
    <scope>NUCLEOTIDE SEQUENCE</scope>
</reference>
<accession>A0A382Z1A5</accession>
<name>A0A382Z1A5_9ZZZZ</name>
<evidence type="ECO:0000313" key="1">
    <source>
        <dbReference type="EMBL" id="SVD89307.1"/>
    </source>
</evidence>
<sequence>SPTGGPIEIERSQLNISVSNHSGTGLNDLKLEVFPVGRQMVFSATIYRLESEATNRFSLGELRGSDGTPFNQRVHRPESIRVTATGPGGDDPYEIEVAWE</sequence>
<feature type="non-terminal residue" evidence="1">
    <location>
        <position position="1"/>
    </location>
</feature>
<proteinExistence type="predicted"/>